<organism evidence="9">
    <name type="scientific">Paulinella longichromatophora</name>
    <dbReference type="NCBI Taxonomy" id="1708747"/>
    <lineage>
        <taxon>Eukaryota</taxon>
        <taxon>Sar</taxon>
        <taxon>Rhizaria</taxon>
        <taxon>Cercozoa</taxon>
        <taxon>Imbricatea</taxon>
        <taxon>Silicofilosea</taxon>
        <taxon>Euglyphida</taxon>
        <taxon>Paulinellidae</taxon>
        <taxon>Paulinella</taxon>
    </lineage>
</organism>
<protein>
    <recommendedName>
        <fullName evidence="2 5">peptidylprolyl isomerase</fullName>
        <ecNumber evidence="2 5">5.2.1.8</ecNumber>
    </recommendedName>
</protein>
<dbReference type="Pfam" id="PF00254">
    <property type="entry name" value="FKBP_C"/>
    <property type="match status" value="1"/>
</dbReference>
<evidence type="ECO:0000256" key="1">
    <source>
        <dbReference type="ARBA" id="ARBA00000971"/>
    </source>
</evidence>
<dbReference type="AlphaFoldDB" id="A0A2H4ZP30"/>
<keyword evidence="4 5" id="KW-0413">Isomerase</keyword>
<dbReference type="GO" id="GO:0003755">
    <property type="term" value="F:peptidyl-prolyl cis-trans isomerase activity"/>
    <property type="evidence" value="ECO:0007669"/>
    <property type="project" value="UniProtKB-KW"/>
</dbReference>
<dbReference type="EMBL" id="MG264610">
    <property type="protein sequence ID" value="AUG32278.1"/>
    <property type="molecule type" value="Genomic_DNA"/>
</dbReference>
<dbReference type="PANTHER" id="PTHR43811">
    <property type="entry name" value="FKBP-TYPE PEPTIDYL-PROLYL CIS-TRANS ISOMERASE FKPA"/>
    <property type="match status" value="1"/>
</dbReference>
<gene>
    <name evidence="9" type="primary">ytfC</name>
    <name evidence="9" type="ORF">PLO_279</name>
</gene>
<feature type="region of interest" description="Disordered" evidence="6">
    <location>
        <begin position="30"/>
        <end position="58"/>
    </location>
</feature>
<sequence>MSEILISICAFGFFTLIALISQVARPSTFKKTINPSDTRNQSFQTTSKINNSEDSLEVDPDDPNPILFVMAPTTLNVDNSNKINPIANSQNFSSTNPNSISMKVDTAISEQKEQEQTESNQLSRPLNDEKFTLSGLIIKDLIVGTGSQANVGQILTVTYRGVFEDGTEFDKRYTHNPFTFSLGSGQVIRGWDEGLIGMKVGGERILVIPPSLGYGSRGAGLSIPPNTNLTYEVQLLEIKS</sequence>
<comment type="catalytic activity">
    <reaction evidence="1 5">
        <text>[protein]-peptidylproline (omega=180) = [protein]-peptidylproline (omega=0)</text>
        <dbReference type="Rhea" id="RHEA:16237"/>
        <dbReference type="Rhea" id="RHEA-COMP:10747"/>
        <dbReference type="Rhea" id="RHEA-COMP:10748"/>
        <dbReference type="ChEBI" id="CHEBI:83833"/>
        <dbReference type="ChEBI" id="CHEBI:83834"/>
        <dbReference type="EC" id="5.2.1.8"/>
    </reaction>
</comment>
<keyword evidence="9" id="KW-0934">Plastid</keyword>
<feature type="region of interest" description="Disordered" evidence="6">
    <location>
        <begin position="106"/>
        <end position="125"/>
    </location>
</feature>
<reference evidence="9" key="1">
    <citation type="submission" date="2017-10" db="EMBL/GenBank/DDBJ databases">
        <title>Paulinella longichromatophora chromatophore genome.</title>
        <authorList>
            <person name="Lhee D."/>
            <person name="Yoon H.S."/>
        </authorList>
    </citation>
    <scope>NUCLEOTIDE SEQUENCE</scope>
</reference>
<geneLocation type="plastid" evidence="9"/>
<dbReference type="EC" id="5.2.1.8" evidence="2 5"/>
<dbReference type="InterPro" id="IPR046357">
    <property type="entry name" value="PPIase_dom_sf"/>
</dbReference>
<keyword evidence="3 5" id="KW-0697">Rotamase</keyword>
<evidence type="ECO:0000256" key="6">
    <source>
        <dbReference type="SAM" id="MobiDB-lite"/>
    </source>
</evidence>
<name>A0A2H4ZP30_9EUKA</name>
<evidence type="ECO:0000256" key="7">
    <source>
        <dbReference type="SAM" id="SignalP"/>
    </source>
</evidence>
<dbReference type="InterPro" id="IPR001179">
    <property type="entry name" value="PPIase_FKBP_dom"/>
</dbReference>
<dbReference type="FunFam" id="3.10.50.40:FF:000006">
    <property type="entry name" value="Peptidyl-prolyl cis-trans isomerase"/>
    <property type="match status" value="1"/>
</dbReference>
<evidence type="ECO:0000313" key="9">
    <source>
        <dbReference type="EMBL" id="AUG32278.1"/>
    </source>
</evidence>
<evidence type="ECO:0000259" key="8">
    <source>
        <dbReference type="PROSITE" id="PS50059"/>
    </source>
</evidence>
<accession>A0A2H4ZP30</accession>
<feature type="domain" description="PPIase FKBP-type" evidence="8">
    <location>
        <begin position="152"/>
        <end position="239"/>
    </location>
</feature>
<evidence type="ECO:0000256" key="4">
    <source>
        <dbReference type="ARBA" id="ARBA00023235"/>
    </source>
</evidence>
<proteinExistence type="predicted"/>
<dbReference type="PROSITE" id="PS50059">
    <property type="entry name" value="FKBP_PPIASE"/>
    <property type="match status" value="1"/>
</dbReference>
<evidence type="ECO:0000256" key="3">
    <source>
        <dbReference type="ARBA" id="ARBA00023110"/>
    </source>
</evidence>
<dbReference type="Gene3D" id="3.10.50.40">
    <property type="match status" value="1"/>
</dbReference>
<evidence type="ECO:0000256" key="2">
    <source>
        <dbReference type="ARBA" id="ARBA00013194"/>
    </source>
</evidence>
<feature type="signal peptide" evidence="7">
    <location>
        <begin position="1"/>
        <end position="26"/>
    </location>
</feature>
<keyword evidence="7" id="KW-0732">Signal</keyword>
<feature type="compositionally biased region" description="Polar residues" evidence="6">
    <location>
        <begin position="30"/>
        <end position="53"/>
    </location>
</feature>
<dbReference type="SUPFAM" id="SSF54534">
    <property type="entry name" value="FKBP-like"/>
    <property type="match status" value="1"/>
</dbReference>
<feature type="chain" id="PRO_5014174454" description="peptidylprolyl isomerase" evidence="7">
    <location>
        <begin position="27"/>
        <end position="240"/>
    </location>
</feature>
<evidence type="ECO:0000256" key="5">
    <source>
        <dbReference type="PROSITE-ProRule" id="PRU00277"/>
    </source>
</evidence>
<dbReference type="PANTHER" id="PTHR43811:SF19">
    <property type="entry name" value="39 KDA FK506-BINDING NUCLEAR PROTEIN"/>
    <property type="match status" value="1"/>
</dbReference>